<protein>
    <submittedName>
        <fullName evidence="1">Uncharacterized protein</fullName>
    </submittedName>
</protein>
<name>A0A9E2W911_9BACT</name>
<gene>
    <name evidence="1" type="ORF">KTO63_19385</name>
</gene>
<dbReference type="RefSeq" id="WP_217793419.1">
    <property type="nucleotide sequence ID" value="NZ_JAHSPG010000015.1"/>
</dbReference>
<dbReference type="Proteomes" id="UP000812270">
    <property type="component" value="Unassembled WGS sequence"/>
</dbReference>
<dbReference type="AlphaFoldDB" id="A0A9E2W911"/>
<reference evidence="1" key="1">
    <citation type="submission" date="2021-06" db="EMBL/GenBank/DDBJ databases">
        <authorList>
            <person name="Huq M.A."/>
        </authorList>
    </citation>
    <scope>NUCLEOTIDE SEQUENCE</scope>
    <source>
        <strain evidence="1">MAH-26</strain>
    </source>
</reference>
<keyword evidence="2" id="KW-1185">Reference proteome</keyword>
<accession>A0A9E2W911</accession>
<organism evidence="1 2">
    <name type="scientific">Pinibacter aurantiacus</name>
    <dbReference type="NCBI Taxonomy" id="2851599"/>
    <lineage>
        <taxon>Bacteria</taxon>
        <taxon>Pseudomonadati</taxon>
        <taxon>Bacteroidota</taxon>
        <taxon>Chitinophagia</taxon>
        <taxon>Chitinophagales</taxon>
        <taxon>Chitinophagaceae</taxon>
        <taxon>Pinibacter</taxon>
    </lineage>
</organism>
<sequence>MSKSLKFTIEVDGLDIPEKYQAEISKALNQAFIHKLGELDLAGGKAKTEAPTAVGGSFVLQKWLINGGRIMQLMSKELLGAISQIENQHGLANAVGPVSIVQRNSVG</sequence>
<comment type="caution">
    <text evidence="1">The sequence shown here is derived from an EMBL/GenBank/DDBJ whole genome shotgun (WGS) entry which is preliminary data.</text>
</comment>
<evidence type="ECO:0000313" key="2">
    <source>
        <dbReference type="Proteomes" id="UP000812270"/>
    </source>
</evidence>
<proteinExistence type="predicted"/>
<dbReference type="EMBL" id="JAHSPG010000015">
    <property type="protein sequence ID" value="MBV4359341.1"/>
    <property type="molecule type" value="Genomic_DNA"/>
</dbReference>
<evidence type="ECO:0000313" key="1">
    <source>
        <dbReference type="EMBL" id="MBV4359341.1"/>
    </source>
</evidence>